<feature type="transmembrane region" description="Helical" evidence="2">
    <location>
        <begin position="26"/>
        <end position="51"/>
    </location>
</feature>
<protein>
    <submittedName>
        <fullName evidence="3">DUF4229 domain-containing protein</fullName>
    </submittedName>
</protein>
<dbReference type="InterPro" id="IPR025323">
    <property type="entry name" value="DUF4229"/>
</dbReference>
<keyword evidence="4" id="KW-1185">Reference proteome</keyword>
<feature type="region of interest" description="Disordered" evidence="1">
    <location>
        <begin position="87"/>
        <end position="141"/>
    </location>
</feature>
<comment type="caution">
    <text evidence="3">The sequence shown here is derived from an EMBL/GenBank/DDBJ whole genome shotgun (WGS) entry which is preliminary data.</text>
</comment>
<feature type="transmembrane region" description="Helical" evidence="2">
    <location>
        <begin position="57"/>
        <end position="76"/>
    </location>
</feature>
<proteinExistence type="predicted"/>
<evidence type="ECO:0000313" key="4">
    <source>
        <dbReference type="Proteomes" id="UP000562984"/>
    </source>
</evidence>
<feature type="compositionally biased region" description="Basic and acidic residues" evidence="1">
    <location>
        <begin position="122"/>
        <end position="141"/>
    </location>
</feature>
<reference evidence="3 4" key="1">
    <citation type="submission" date="2020-05" db="EMBL/GenBank/DDBJ databases">
        <title>Nakamurella sp. DB0629 isolated from air conditioner.</title>
        <authorList>
            <person name="Kim D.H."/>
            <person name="Kim D.-U."/>
        </authorList>
    </citation>
    <scope>NUCLEOTIDE SEQUENCE [LARGE SCALE GENOMIC DNA]</scope>
    <source>
        <strain evidence="3 4">DB0629</strain>
    </source>
</reference>
<keyword evidence="2" id="KW-1133">Transmembrane helix</keyword>
<keyword evidence="2" id="KW-0472">Membrane</keyword>
<keyword evidence="2" id="KW-0812">Transmembrane</keyword>
<dbReference type="Pfam" id="PF14012">
    <property type="entry name" value="DUF4229"/>
    <property type="match status" value="1"/>
</dbReference>
<evidence type="ECO:0000256" key="1">
    <source>
        <dbReference type="SAM" id="MobiDB-lite"/>
    </source>
</evidence>
<gene>
    <name evidence="3" type="ORF">HKD39_04770</name>
</gene>
<evidence type="ECO:0000256" key="2">
    <source>
        <dbReference type="SAM" id="Phobius"/>
    </source>
</evidence>
<name>A0A849A1X2_9ACTN</name>
<organism evidence="3 4">
    <name type="scientific">Nakamurella aerolata</name>
    <dbReference type="NCBI Taxonomy" id="1656892"/>
    <lineage>
        <taxon>Bacteria</taxon>
        <taxon>Bacillati</taxon>
        <taxon>Actinomycetota</taxon>
        <taxon>Actinomycetes</taxon>
        <taxon>Nakamurellales</taxon>
        <taxon>Nakamurellaceae</taxon>
        <taxon>Nakamurella</taxon>
    </lineage>
</organism>
<evidence type="ECO:0000313" key="3">
    <source>
        <dbReference type="EMBL" id="NNG35034.1"/>
    </source>
</evidence>
<dbReference type="AlphaFoldDB" id="A0A849A1X2"/>
<dbReference type="Proteomes" id="UP000562984">
    <property type="component" value="Unassembled WGS sequence"/>
</dbReference>
<accession>A0A849A1X2</accession>
<dbReference type="RefSeq" id="WP_171198671.1">
    <property type="nucleotide sequence ID" value="NZ_JABEND010000002.1"/>
</dbReference>
<dbReference type="EMBL" id="JABEND010000002">
    <property type="protein sequence ID" value="NNG35034.1"/>
    <property type="molecule type" value="Genomic_DNA"/>
</dbReference>
<sequence length="141" mass="14848">MSSSASGQSAAEPAGPARAGAGIATIVGYVALRLGLLVVLATVIWGVAALVGLEMPVLVAAMLAIITGLPLSWLIFSRQRLAATEALEQRSGERRRTRAELQQALEGTQGVPRATPPAGEPGDERDNDERHDDERDRGTPR</sequence>